<dbReference type="EMBL" id="JADXDR010000033">
    <property type="protein sequence ID" value="KAI7844174.1"/>
    <property type="molecule type" value="Genomic_DNA"/>
</dbReference>
<dbReference type="Proteomes" id="UP001205105">
    <property type="component" value="Unassembled WGS sequence"/>
</dbReference>
<keyword evidence="2" id="KW-1185">Reference proteome</keyword>
<proteinExistence type="predicted"/>
<accession>A0AAD5H4N5</accession>
<name>A0AAD5H4N5_9CHLO</name>
<protein>
    <submittedName>
        <fullName evidence="1">Uncharacterized protein</fullName>
    </submittedName>
</protein>
<comment type="caution">
    <text evidence="1">The sequence shown here is derived from an EMBL/GenBank/DDBJ whole genome shotgun (WGS) entry which is preliminary data.</text>
</comment>
<reference evidence="1" key="1">
    <citation type="submission" date="2020-11" db="EMBL/GenBank/DDBJ databases">
        <title>Chlorella ohadii genome sequencing and assembly.</title>
        <authorList>
            <person name="Murik O."/>
            <person name="Treves H."/>
            <person name="Kedem I."/>
            <person name="Shotland Y."/>
            <person name="Kaplan A."/>
        </authorList>
    </citation>
    <scope>NUCLEOTIDE SEQUENCE</scope>
    <source>
        <strain evidence="1">1</strain>
    </source>
</reference>
<evidence type="ECO:0000313" key="2">
    <source>
        <dbReference type="Proteomes" id="UP001205105"/>
    </source>
</evidence>
<gene>
    <name evidence="1" type="ORF">COHA_002309</name>
</gene>
<evidence type="ECO:0000313" key="1">
    <source>
        <dbReference type="EMBL" id="KAI7844174.1"/>
    </source>
</evidence>
<sequence length="101" mass="10150">MAKAAQEFAGLQPMIARYFGSPSKAAGAAATAAQMLAADATAAARPLAPSSAAPNAGTLLFQAAASPPKPAAAPLFVMTKPHPSFAPGTMTMRMQHSSPQK</sequence>
<organism evidence="1 2">
    <name type="scientific">Chlorella ohadii</name>
    <dbReference type="NCBI Taxonomy" id="2649997"/>
    <lineage>
        <taxon>Eukaryota</taxon>
        <taxon>Viridiplantae</taxon>
        <taxon>Chlorophyta</taxon>
        <taxon>core chlorophytes</taxon>
        <taxon>Trebouxiophyceae</taxon>
        <taxon>Chlorellales</taxon>
        <taxon>Chlorellaceae</taxon>
        <taxon>Chlorella clade</taxon>
        <taxon>Chlorella</taxon>
    </lineage>
</organism>
<dbReference type="AlphaFoldDB" id="A0AAD5H4N5"/>